<dbReference type="STRING" id="742727.HMPREF9447_02275"/>
<dbReference type="eggNOG" id="COG3292">
    <property type="taxonomic scope" value="Bacteria"/>
</dbReference>
<dbReference type="Pfam" id="PF07494">
    <property type="entry name" value="Reg_prop"/>
    <property type="match status" value="1"/>
</dbReference>
<organism evidence="2 3">
    <name type="scientific">Bacteroides oleiciplenus YIT 12058</name>
    <dbReference type="NCBI Taxonomy" id="742727"/>
    <lineage>
        <taxon>Bacteria</taxon>
        <taxon>Pseudomonadati</taxon>
        <taxon>Bacteroidota</taxon>
        <taxon>Bacteroidia</taxon>
        <taxon>Bacteroidales</taxon>
        <taxon>Bacteroidaceae</taxon>
        <taxon>Bacteroides</taxon>
    </lineage>
</organism>
<dbReference type="PATRIC" id="fig|742727.4.peg.2310"/>
<protein>
    <recommendedName>
        <fullName evidence="4">Hybrid sensor histidine kinase/response regulator</fullName>
    </recommendedName>
</protein>
<accession>K9EIX8</accession>
<evidence type="ECO:0008006" key="4">
    <source>
        <dbReference type="Google" id="ProtNLM"/>
    </source>
</evidence>
<evidence type="ECO:0000256" key="1">
    <source>
        <dbReference type="SAM" id="SignalP"/>
    </source>
</evidence>
<evidence type="ECO:0000313" key="3">
    <source>
        <dbReference type="Proteomes" id="UP000009872"/>
    </source>
</evidence>
<dbReference type="EMBL" id="ADLF01000009">
    <property type="protein sequence ID" value="EKU90857.1"/>
    <property type="molecule type" value="Genomic_DNA"/>
</dbReference>
<comment type="caution">
    <text evidence="2">The sequence shown here is derived from an EMBL/GenBank/DDBJ whole genome shotgun (WGS) entry which is preliminary data.</text>
</comment>
<dbReference type="HOGENOM" id="CLU_190723_0_0_10"/>
<sequence length="77" mass="8954">MKYITFLLLFSMLCLENAISTTYSFKHYNINSKLSQNTVMSIFQDSKGFIWLGTKNGLNRFDGYDFKVYQRGSSSKD</sequence>
<keyword evidence="3" id="KW-1185">Reference proteome</keyword>
<name>K9EIX8_9BACE</name>
<dbReference type="InterPro" id="IPR015943">
    <property type="entry name" value="WD40/YVTN_repeat-like_dom_sf"/>
</dbReference>
<dbReference type="Gene3D" id="2.130.10.10">
    <property type="entry name" value="YVTN repeat-like/Quinoprotein amine dehydrogenase"/>
    <property type="match status" value="1"/>
</dbReference>
<dbReference type="RefSeq" id="WP_009129835.1">
    <property type="nucleotide sequence ID" value="NZ_JH992941.1"/>
</dbReference>
<dbReference type="InterPro" id="IPR011110">
    <property type="entry name" value="Reg_prop"/>
</dbReference>
<feature type="signal peptide" evidence="1">
    <location>
        <begin position="1"/>
        <end position="20"/>
    </location>
</feature>
<evidence type="ECO:0000313" key="2">
    <source>
        <dbReference type="EMBL" id="EKU90857.1"/>
    </source>
</evidence>
<proteinExistence type="predicted"/>
<dbReference type="Proteomes" id="UP000009872">
    <property type="component" value="Unassembled WGS sequence"/>
</dbReference>
<gene>
    <name evidence="2" type="ORF">HMPREF9447_02275</name>
</gene>
<keyword evidence="1" id="KW-0732">Signal</keyword>
<feature type="chain" id="PRO_5003927524" description="Hybrid sensor histidine kinase/response regulator" evidence="1">
    <location>
        <begin position="21"/>
        <end position="77"/>
    </location>
</feature>
<reference evidence="2 3" key="1">
    <citation type="submission" date="2012-09" db="EMBL/GenBank/DDBJ databases">
        <title>The Genome Sequence of Bacteroides oleiciplenus YIT 12058.</title>
        <authorList>
            <consortium name="The Broad Institute Genome Sequencing Platform"/>
            <person name="Earl A."/>
            <person name="Ward D."/>
            <person name="Feldgarden M."/>
            <person name="Gevers D."/>
            <person name="Morotomi M."/>
            <person name="Walker B."/>
            <person name="Young S.K."/>
            <person name="Zeng Q."/>
            <person name="Gargeya S."/>
            <person name="Fitzgerald M."/>
            <person name="Haas B."/>
            <person name="Abouelleil A."/>
            <person name="Alvarado L."/>
            <person name="Arachchi H.M."/>
            <person name="Berlin A.M."/>
            <person name="Chapman S.B."/>
            <person name="Goldberg J."/>
            <person name="Griggs A."/>
            <person name="Gujja S."/>
            <person name="Hansen M."/>
            <person name="Howarth C."/>
            <person name="Imamovic A."/>
            <person name="Larimer J."/>
            <person name="McCowen C."/>
            <person name="Montmayeur A."/>
            <person name="Murphy C."/>
            <person name="Neiman D."/>
            <person name="Pearson M."/>
            <person name="Priest M."/>
            <person name="Roberts A."/>
            <person name="Saif S."/>
            <person name="Shea T."/>
            <person name="Sisk P."/>
            <person name="Sykes S."/>
            <person name="Wortman J."/>
            <person name="Nusbaum C."/>
            <person name="Birren B."/>
        </authorList>
    </citation>
    <scope>NUCLEOTIDE SEQUENCE [LARGE SCALE GENOMIC DNA]</scope>
    <source>
        <strain evidence="2 3">YIT 12058</strain>
    </source>
</reference>
<dbReference type="AlphaFoldDB" id="K9EIX8"/>